<evidence type="ECO:0000313" key="1">
    <source>
        <dbReference type="EMBL" id="PYY66233.1"/>
    </source>
</evidence>
<accession>A0A2W0EAJ8</accession>
<dbReference type="Proteomes" id="UP000247437">
    <property type="component" value="Unassembled WGS sequence"/>
</dbReference>
<proteinExistence type="predicted"/>
<gene>
    <name evidence="1" type="ORF">CRX42_33520</name>
</gene>
<reference evidence="1 2" key="1">
    <citation type="journal article" date="2018" name="Appl. Microbiol. Biotechnol.">
        <title>Characterization of the caprolactam degradation pathway in Pseudomonas jessenii using mass spectrometry-based proteomics.</title>
        <authorList>
            <person name="Otzen M."/>
            <person name="Palacio C."/>
            <person name="Janssen D.B."/>
        </authorList>
    </citation>
    <scope>NUCLEOTIDE SEQUENCE [LARGE SCALE GENOMIC DNA]</scope>
    <source>
        <strain evidence="1 2">GO3</strain>
    </source>
</reference>
<sequence>MVVNDDAYELDKRGALESIASKPAPTVSRDCVKNQFFPDLCANGTENHSDTRSLYGRSRCRNVDAFAMSALHGCKVGRVAWKIARCSSSLQVTCSYAHCWHGRWPRRLRGLPRTCC</sequence>
<organism evidence="1 2">
    <name type="scientific">Pseudomonas jessenii</name>
    <dbReference type="NCBI Taxonomy" id="77298"/>
    <lineage>
        <taxon>Bacteria</taxon>
        <taxon>Pseudomonadati</taxon>
        <taxon>Pseudomonadota</taxon>
        <taxon>Gammaproteobacteria</taxon>
        <taxon>Pseudomonadales</taxon>
        <taxon>Pseudomonadaceae</taxon>
        <taxon>Pseudomonas</taxon>
    </lineage>
</organism>
<dbReference type="EMBL" id="PDLL01001030">
    <property type="protein sequence ID" value="PYY66233.1"/>
    <property type="molecule type" value="Genomic_DNA"/>
</dbReference>
<comment type="caution">
    <text evidence="1">The sequence shown here is derived from an EMBL/GenBank/DDBJ whole genome shotgun (WGS) entry which is preliminary data.</text>
</comment>
<dbReference type="AlphaFoldDB" id="A0A2W0EAJ8"/>
<protein>
    <submittedName>
        <fullName evidence="1">Uncharacterized protein</fullName>
    </submittedName>
</protein>
<name>A0A2W0EAJ8_PSEJE</name>
<evidence type="ECO:0000313" key="2">
    <source>
        <dbReference type="Proteomes" id="UP000247437"/>
    </source>
</evidence>